<dbReference type="EMBL" id="CAIIXF020000012">
    <property type="protein sequence ID" value="CAH1802102.1"/>
    <property type="molecule type" value="Genomic_DNA"/>
</dbReference>
<dbReference type="Proteomes" id="UP000749559">
    <property type="component" value="Unassembled WGS sequence"/>
</dbReference>
<feature type="non-terminal residue" evidence="1">
    <location>
        <position position="1"/>
    </location>
</feature>
<keyword evidence="2" id="KW-1185">Reference proteome</keyword>
<comment type="caution">
    <text evidence="1">The sequence shown here is derived from an EMBL/GenBank/DDBJ whole genome shotgun (WGS) entry which is preliminary data.</text>
</comment>
<evidence type="ECO:0000313" key="2">
    <source>
        <dbReference type="Proteomes" id="UP000749559"/>
    </source>
</evidence>
<dbReference type="AlphaFoldDB" id="A0A8S4QDB6"/>
<accession>A0A8S4QDB6</accession>
<sequence>MDCGKKACQKCRPKTRSDRKPQGNYTSKVTYSRIMDFKGSVYRVAPEGGLTNHWKEVDPGVLSNADVVNKGREFVAYVKERFNINISTLTDEQLYMGSAVHFEDLTFWGYLGVADMRLVTKTTPCQEVNYYRNPKFKSVGYIVVADADTNLTGGTWAGLMKKNSAIFFEVALIDDSEECNFNSVPHIITTRSLDVHPAKYFNGEYTMVNTWEAEAWSNIYG</sequence>
<evidence type="ECO:0000313" key="1">
    <source>
        <dbReference type="EMBL" id="CAH1802102.1"/>
    </source>
</evidence>
<proteinExistence type="predicted"/>
<protein>
    <submittedName>
        <fullName evidence="1">Uncharacterized protein</fullName>
    </submittedName>
</protein>
<name>A0A8S4QDB6_OWEFU</name>
<organism evidence="1 2">
    <name type="scientific">Owenia fusiformis</name>
    <name type="common">Polychaete worm</name>
    <dbReference type="NCBI Taxonomy" id="6347"/>
    <lineage>
        <taxon>Eukaryota</taxon>
        <taxon>Metazoa</taxon>
        <taxon>Spiralia</taxon>
        <taxon>Lophotrochozoa</taxon>
        <taxon>Annelida</taxon>
        <taxon>Polychaeta</taxon>
        <taxon>Sedentaria</taxon>
        <taxon>Canalipalpata</taxon>
        <taxon>Sabellida</taxon>
        <taxon>Oweniida</taxon>
        <taxon>Oweniidae</taxon>
        <taxon>Owenia</taxon>
    </lineage>
</organism>
<reference evidence="1" key="1">
    <citation type="submission" date="2022-03" db="EMBL/GenBank/DDBJ databases">
        <authorList>
            <person name="Martin C."/>
        </authorList>
    </citation>
    <scope>NUCLEOTIDE SEQUENCE</scope>
</reference>
<gene>
    <name evidence="1" type="ORF">OFUS_LOCUS25817</name>
</gene>